<evidence type="ECO:0008006" key="7">
    <source>
        <dbReference type="Google" id="ProtNLM"/>
    </source>
</evidence>
<name>A0A7J7NSY4_9MAGN</name>
<keyword evidence="4" id="KW-0472">Membrane</keyword>
<protein>
    <recommendedName>
        <fullName evidence="7">Pentatricopeptide repeat-containing protein</fullName>
    </recommendedName>
</protein>
<evidence type="ECO:0000256" key="3">
    <source>
        <dbReference type="PROSITE-ProRule" id="PRU00708"/>
    </source>
</evidence>
<evidence type="ECO:0000256" key="2">
    <source>
        <dbReference type="ARBA" id="ARBA00022737"/>
    </source>
</evidence>
<feature type="repeat" description="PPR" evidence="3">
    <location>
        <begin position="44"/>
        <end position="78"/>
    </location>
</feature>
<evidence type="ECO:0000313" key="5">
    <source>
        <dbReference type="EMBL" id="KAF6170092.1"/>
    </source>
</evidence>
<sequence>MNDSKCSPCSTPYNIMINLLGQQEKWDELKGLMKKMRSQGVIPNVIMYITLIYVYGQSGRFKDAIECLEVRKSTGFNAVSYNVSRLGQCICTKSDYCCSSNFWGSNVYDSLST</sequence>
<dbReference type="PANTHER" id="PTHR47447">
    <property type="entry name" value="OS03G0856100 PROTEIN"/>
    <property type="match status" value="1"/>
</dbReference>
<comment type="caution">
    <text evidence="5">The sequence shown here is derived from an EMBL/GenBank/DDBJ whole genome shotgun (WGS) entry which is preliminary data.</text>
</comment>
<dbReference type="OrthoDB" id="185373at2759"/>
<proteinExistence type="inferred from homology"/>
<dbReference type="Proteomes" id="UP000541444">
    <property type="component" value="Unassembled WGS sequence"/>
</dbReference>
<evidence type="ECO:0000256" key="4">
    <source>
        <dbReference type="SAM" id="Phobius"/>
    </source>
</evidence>
<gene>
    <name evidence="5" type="ORF">GIB67_025781</name>
</gene>
<reference evidence="5 6" key="1">
    <citation type="journal article" date="2020" name="IScience">
        <title>Genome Sequencing of the Endangered Kingdonia uniflora (Circaeasteraceae, Ranunculales) Reveals Potential Mechanisms of Evolutionary Specialization.</title>
        <authorList>
            <person name="Sun Y."/>
            <person name="Deng T."/>
            <person name="Zhang A."/>
            <person name="Moore M.J."/>
            <person name="Landis J.B."/>
            <person name="Lin N."/>
            <person name="Zhang H."/>
            <person name="Zhang X."/>
            <person name="Huang J."/>
            <person name="Zhang X."/>
            <person name="Sun H."/>
            <person name="Wang H."/>
        </authorList>
    </citation>
    <scope>NUCLEOTIDE SEQUENCE [LARGE SCALE GENOMIC DNA]</scope>
    <source>
        <strain evidence="5">TB1705</strain>
        <tissue evidence="5">Leaf</tissue>
    </source>
</reference>
<keyword evidence="2" id="KW-0677">Repeat</keyword>
<dbReference type="Gene3D" id="1.25.40.10">
    <property type="entry name" value="Tetratricopeptide repeat domain"/>
    <property type="match status" value="1"/>
</dbReference>
<feature type="transmembrane region" description="Helical" evidence="4">
    <location>
        <begin position="40"/>
        <end position="56"/>
    </location>
</feature>
<keyword evidence="6" id="KW-1185">Reference proteome</keyword>
<accession>A0A7J7NSY4</accession>
<evidence type="ECO:0000313" key="6">
    <source>
        <dbReference type="Proteomes" id="UP000541444"/>
    </source>
</evidence>
<dbReference type="NCBIfam" id="TIGR00756">
    <property type="entry name" value="PPR"/>
    <property type="match status" value="2"/>
</dbReference>
<keyword evidence="4" id="KW-0812">Transmembrane</keyword>
<organism evidence="5 6">
    <name type="scientific">Kingdonia uniflora</name>
    <dbReference type="NCBI Taxonomy" id="39325"/>
    <lineage>
        <taxon>Eukaryota</taxon>
        <taxon>Viridiplantae</taxon>
        <taxon>Streptophyta</taxon>
        <taxon>Embryophyta</taxon>
        <taxon>Tracheophyta</taxon>
        <taxon>Spermatophyta</taxon>
        <taxon>Magnoliopsida</taxon>
        <taxon>Ranunculales</taxon>
        <taxon>Circaeasteraceae</taxon>
        <taxon>Kingdonia</taxon>
    </lineage>
</organism>
<keyword evidence="4" id="KW-1133">Transmembrane helix</keyword>
<dbReference type="InterPro" id="IPR002885">
    <property type="entry name" value="PPR_rpt"/>
</dbReference>
<dbReference type="Pfam" id="PF01535">
    <property type="entry name" value="PPR"/>
    <property type="match status" value="2"/>
</dbReference>
<dbReference type="AlphaFoldDB" id="A0A7J7NSY4"/>
<dbReference type="PANTHER" id="PTHR47447:SF23">
    <property type="entry name" value="PENTACOTRIPEPTIDE-REPEAT REGION OF PRORP DOMAIN-CONTAINING PROTEIN"/>
    <property type="match status" value="1"/>
</dbReference>
<evidence type="ECO:0000256" key="1">
    <source>
        <dbReference type="ARBA" id="ARBA00007626"/>
    </source>
</evidence>
<dbReference type="InterPro" id="IPR011990">
    <property type="entry name" value="TPR-like_helical_dom_sf"/>
</dbReference>
<dbReference type="EMBL" id="JACGCM010000604">
    <property type="protein sequence ID" value="KAF6170092.1"/>
    <property type="molecule type" value="Genomic_DNA"/>
</dbReference>
<dbReference type="PROSITE" id="PS51375">
    <property type="entry name" value="PPR"/>
    <property type="match status" value="2"/>
</dbReference>
<comment type="similarity">
    <text evidence="1">Belongs to the PPR family. P subfamily.</text>
</comment>
<feature type="repeat" description="PPR" evidence="3">
    <location>
        <begin position="9"/>
        <end position="43"/>
    </location>
</feature>